<proteinExistence type="predicted"/>
<gene>
    <name evidence="1" type="ORF">LCGC14_2855090</name>
</gene>
<accession>A0A0F8Y7G5</accession>
<name>A0A0F8Y7G5_9ZZZZ</name>
<dbReference type="AlphaFoldDB" id="A0A0F8Y7G5"/>
<dbReference type="EMBL" id="LAZR01055021">
    <property type="protein sequence ID" value="KKK77293.1"/>
    <property type="molecule type" value="Genomic_DNA"/>
</dbReference>
<feature type="non-terminal residue" evidence="1">
    <location>
        <position position="57"/>
    </location>
</feature>
<sequence length="57" mass="6667">MSKAEYRRIYRSYDKQLAPFSTTLVSEFRRAAEAVEQILSPEETSQWVEEGLELAQQ</sequence>
<comment type="caution">
    <text evidence="1">The sequence shown here is derived from an EMBL/GenBank/DDBJ whole genome shotgun (WGS) entry which is preliminary data.</text>
</comment>
<evidence type="ECO:0000313" key="1">
    <source>
        <dbReference type="EMBL" id="KKK77293.1"/>
    </source>
</evidence>
<organism evidence="1">
    <name type="scientific">marine sediment metagenome</name>
    <dbReference type="NCBI Taxonomy" id="412755"/>
    <lineage>
        <taxon>unclassified sequences</taxon>
        <taxon>metagenomes</taxon>
        <taxon>ecological metagenomes</taxon>
    </lineage>
</organism>
<protein>
    <submittedName>
        <fullName evidence="1">Uncharacterized protein</fullName>
    </submittedName>
</protein>
<reference evidence="1" key="1">
    <citation type="journal article" date="2015" name="Nature">
        <title>Complex archaea that bridge the gap between prokaryotes and eukaryotes.</title>
        <authorList>
            <person name="Spang A."/>
            <person name="Saw J.H."/>
            <person name="Jorgensen S.L."/>
            <person name="Zaremba-Niedzwiedzka K."/>
            <person name="Martijn J."/>
            <person name="Lind A.E."/>
            <person name="van Eijk R."/>
            <person name="Schleper C."/>
            <person name="Guy L."/>
            <person name="Ettema T.J."/>
        </authorList>
    </citation>
    <scope>NUCLEOTIDE SEQUENCE</scope>
</reference>